<feature type="region of interest" description="Disordered" evidence="3">
    <location>
        <begin position="141"/>
        <end position="430"/>
    </location>
</feature>
<feature type="compositionally biased region" description="Low complexity" evidence="3">
    <location>
        <begin position="302"/>
        <end position="328"/>
    </location>
</feature>
<feature type="compositionally biased region" description="Basic and acidic residues" evidence="3">
    <location>
        <begin position="22"/>
        <end position="34"/>
    </location>
</feature>
<keyword evidence="6" id="KW-1185">Reference proteome</keyword>
<feature type="compositionally biased region" description="Basic and acidic residues" evidence="3">
    <location>
        <begin position="255"/>
        <end position="264"/>
    </location>
</feature>
<organism evidence="5 6">
    <name type="scientific">Vanrija albida</name>
    <dbReference type="NCBI Taxonomy" id="181172"/>
    <lineage>
        <taxon>Eukaryota</taxon>
        <taxon>Fungi</taxon>
        <taxon>Dikarya</taxon>
        <taxon>Basidiomycota</taxon>
        <taxon>Agaricomycotina</taxon>
        <taxon>Tremellomycetes</taxon>
        <taxon>Trichosporonales</taxon>
        <taxon>Trichosporonaceae</taxon>
        <taxon>Vanrija</taxon>
    </lineage>
</organism>
<feature type="region of interest" description="Disordered" evidence="3">
    <location>
        <begin position="1"/>
        <end position="62"/>
    </location>
</feature>
<sequence>MAPKKQKAQKMNLADFFAETNTAHRTDTGPRRGEPGYLDSMPDRSARPAFGGGPVRDEVPVPDVPPFTAFVGNLTFETDEEELRAFFQAQDPKSVRLVKDAEGKLKGFGYVEFNTRDGLVSALAVSGTSLGGRTVRVNVAEAPSTAGRRDFAPSAADEASQWRRATPLVQRQPEPPRRTFSGASDGADRDWSAARGAKFTPSRESSGYGRPRDGPPHEGREPRELTPSAADDADQWRSNKAFVPPPAPQVGGARGPREPRDAPPHRPAGPADTESTWSRGTRSPAQRAEPAEPQRPRLNLQARSAAAGTAAETASSSSKASPFGAAKPVDSAAREAEAAAHAEERRKEKAAAGAKAKEEAEKAKAAQAAKRDAERAAQPKRVHPSRLPPKEAKEAAAADADGFEQVAAPRAQRESAPAAAAAPAKPATKATAGFSFAAAASALGSDEVDDVADKVADVSV</sequence>
<dbReference type="SUPFAM" id="SSF54928">
    <property type="entry name" value="RNA-binding domain, RBD"/>
    <property type="match status" value="1"/>
</dbReference>
<name>A0ABR3QFS5_9TREE</name>
<feature type="domain" description="RRM" evidence="4">
    <location>
        <begin position="67"/>
        <end position="142"/>
    </location>
</feature>
<feature type="compositionally biased region" description="Polar residues" evidence="3">
    <location>
        <begin position="273"/>
        <end position="284"/>
    </location>
</feature>
<evidence type="ECO:0000259" key="4">
    <source>
        <dbReference type="PROSITE" id="PS50102"/>
    </source>
</evidence>
<reference evidence="5 6" key="1">
    <citation type="submission" date="2023-08" db="EMBL/GenBank/DDBJ databases">
        <title>Annotated Genome Sequence of Vanrija albida AlHP1.</title>
        <authorList>
            <person name="Herzog R."/>
        </authorList>
    </citation>
    <scope>NUCLEOTIDE SEQUENCE [LARGE SCALE GENOMIC DNA]</scope>
    <source>
        <strain evidence="5 6">AlHP1</strain>
    </source>
</reference>
<accession>A0ABR3QFS5</accession>
<dbReference type="GeneID" id="95982211"/>
<gene>
    <name evidence="5" type="primary">TIF3</name>
    <name evidence="5" type="ORF">Q8F55_001168</name>
</gene>
<evidence type="ECO:0000256" key="1">
    <source>
        <dbReference type="ARBA" id="ARBA00022884"/>
    </source>
</evidence>
<dbReference type="EMBL" id="JBBXJM010000001">
    <property type="protein sequence ID" value="KAL1413402.1"/>
    <property type="molecule type" value="Genomic_DNA"/>
</dbReference>
<proteinExistence type="predicted"/>
<feature type="compositionally biased region" description="Basic and acidic residues" evidence="3">
    <location>
        <begin position="332"/>
        <end position="377"/>
    </location>
</feature>
<dbReference type="InterPro" id="IPR012677">
    <property type="entry name" value="Nucleotide-bd_a/b_plait_sf"/>
</dbReference>
<comment type="caution">
    <text evidence="5">The sequence shown here is derived from an EMBL/GenBank/DDBJ whole genome shotgun (WGS) entry which is preliminary data.</text>
</comment>
<evidence type="ECO:0000256" key="3">
    <source>
        <dbReference type="SAM" id="MobiDB-lite"/>
    </source>
</evidence>
<keyword evidence="5" id="KW-0396">Initiation factor</keyword>
<feature type="compositionally biased region" description="Basic and acidic residues" evidence="3">
    <location>
        <begin position="210"/>
        <end position="224"/>
    </location>
</feature>
<dbReference type="InterPro" id="IPR000504">
    <property type="entry name" value="RRM_dom"/>
</dbReference>
<keyword evidence="5" id="KW-0648">Protein biosynthesis</keyword>
<dbReference type="SMART" id="SM00360">
    <property type="entry name" value="RRM"/>
    <property type="match status" value="1"/>
</dbReference>
<dbReference type="RefSeq" id="XP_069213346.1">
    <property type="nucleotide sequence ID" value="XM_069349802.1"/>
</dbReference>
<feature type="compositionally biased region" description="Low complexity" evidence="3">
    <location>
        <begin position="407"/>
        <end position="430"/>
    </location>
</feature>
<evidence type="ECO:0000256" key="2">
    <source>
        <dbReference type="PROSITE-ProRule" id="PRU00176"/>
    </source>
</evidence>
<dbReference type="PROSITE" id="PS50102">
    <property type="entry name" value="RRM"/>
    <property type="match status" value="1"/>
</dbReference>
<dbReference type="PANTHER" id="PTHR23236:SF11">
    <property type="entry name" value="EUKARYOTIC TRANSLATION INITIATION FACTOR 4H"/>
    <property type="match status" value="1"/>
</dbReference>
<evidence type="ECO:0000313" key="5">
    <source>
        <dbReference type="EMBL" id="KAL1413402.1"/>
    </source>
</evidence>
<protein>
    <submittedName>
        <fullName evidence="5">Eukaryotic translation initiation factor 4B</fullName>
    </submittedName>
</protein>
<dbReference type="Gene3D" id="3.30.70.330">
    <property type="match status" value="1"/>
</dbReference>
<keyword evidence="1 2" id="KW-0694">RNA-binding</keyword>
<dbReference type="PANTHER" id="PTHR23236">
    <property type="entry name" value="EUKARYOTIC TRANSLATION INITIATION FACTOR 4B/4H"/>
    <property type="match status" value="1"/>
</dbReference>
<dbReference type="GO" id="GO:0003743">
    <property type="term" value="F:translation initiation factor activity"/>
    <property type="evidence" value="ECO:0007669"/>
    <property type="project" value="UniProtKB-KW"/>
</dbReference>
<dbReference type="InterPro" id="IPR035979">
    <property type="entry name" value="RBD_domain_sf"/>
</dbReference>
<dbReference type="Pfam" id="PF00076">
    <property type="entry name" value="RRM_1"/>
    <property type="match status" value="1"/>
</dbReference>
<dbReference type="Proteomes" id="UP001565368">
    <property type="component" value="Unassembled WGS sequence"/>
</dbReference>
<evidence type="ECO:0000313" key="6">
    <source>
        <dbReference type="Proteomes" id="UP001565368"/>
    </source>
</evidence>